<gene>
    <name evidence="1" type="ORF">EXIGLDRAFT_635967</name>
</gene>
<sequence>MEELVAFDAILFPVEGSPRIFPLMTSANTVLDPVTGQRRTTRTPHPELYMSLSHNAGWVCQRIDSLYGMNRSLSNPYLIFYPARQRSGAAPPVNTCIQEIQGRGFREQTAWRGDVVVAKYRNVESGDIISCSASDFPLVKNYFALHYPQQ</sequence>
<proteinExistence type="predicted"/>
<name>A0A165R2S5_EXIGL</name>
<dbReference type="OrthoDB" id="3147730at2759"/>
<dbReference type="Proteomes" id="UP000077266">
    <property type="component" value="Unassembled WGS sequence"/>
</dbReference>
<keyword evidence="2" id="KW-1185">Reference proteome</keyword>
<evidence type="ECO:0000313" key="1">
    <source>
        <dbReference type="EMBL" id="KZW04417.1"/>
    </source>
</evidence>
<accession>A0A165R2S5</accession>
<reference evidence="1 2" key="1">
    <citation type="journal article" date="2016" name="Mol. Biol. Evol.">
        <title>Comparative Genomics of Early-Diverging Mushroom-Forming Fungi Provides Insights into the Origins of Lignocellulose Decay Capabilities.</title>
        <authorList>
            <person name="Nagy L.G."/>
            <person name="Riley R."/>
            <person name="Tritt A."/>
            <person name="Adam C."/>
            <person name="Daum C."/>
            <person name="Floudas D."/>
            <person name="Sun H."/>
            <person name="Yadav J.S."/>
            <person name="Pangilinan J."/>
            <person name="Larsson K.H."/>
            <person name="Matsuura K."/>
            <person name="Barry K."/>
            <person name="Labutti K."/>
            <person name="Kuo R."/>
            <person name="Ohm R.A."/>
            <person name="Bhattacharya S.S."/>
            <person name="Shirouzu T."/>
            <person name="Yoshinaga Y."/>
            <person name="Martin F.M."/>
            <person name="Grigoriev I.V."/>
            <person name="Hibbett D.S."/>
        </authorList>
    </citation>
    <scope>NUCLEOTIDE SEQUENCE [LARGE SCALE GENOMIC DNA]</scope>
    <source>
        <strain evidence="1 2">HHB12029</strain>
    </source>
</reference>
<organism evidence="1 2">
    <name type="scientific">Exidia glandulosa HHB12029</name>
    <dbReference type="NCBI Taxonomy" id="1314781"/>
    <lineage>
        <taxon>Eukaryota</taxon>
        <taxon>Fungi</taxon>
        <taxon>Dikarya</taxon>
        <taxon>Basidiomycota</taxon>
        <taxon>Agaricomycotina</taxon>
        <taxon>Agaricomycetes</taxon>
        <taxon>Auriculariales</taxon>
        <taxon>Exidiaceae</taxon>
        <taxon>Exidia</taxon>
    </lineage>
</organism>
<dbReference type="InParanoid" id="A0A165R2S5"/>
<dbReference type="AlphaFoldDB" id="A0A165R2S5"/>
<evidence type="ECO:0000313" key="2">
    <source>
        <dbReference type="Proteomes" id="UP000077266"/>
    </source>
</evidence>
<protein>
    <submittedName>
        <fullName evidence="1">Uncharacterized protein</fullName>
    </submittedName>
</protein>
<dbReference type="EMBL" id="KV425882">
    <property type="protein sequence ID" value="KZW04417.1"/>
    <property type="molecule type" value="Genomic_DNA"/>
</dbReference>